<proteinExistence type="inferred from homology"/>
<dbReference type="InterPro" id="IPR029044">
    <property type="entry name" value="Nucleotide-diphossugar_trans"/>
</dbReference>
<dbReference type="Gene3D" id="3.30.1520.10">
    <property type="entry name" value="Phox-like domain"/>
    <property type="match status" value="1"/>
</dbReference>
<evidence type="ECO:0000256" key="12">
    <source>
        <dbReference type="ARBA" id="ARBA00023211"/>
    </source>
</evidence>
<keyword evidence="9 13" id="KW-0472">Membrane</keyword>
<keyword evidence="8" id="KW-0333">Golgi apparatus</keyword>
<dbReference type="InterPro" id="IPR001683">
    <property type="entry name" value="PX_dom"/>
</dbReference>
<organism evidence="15 16">
    <name type="scientific">Hypsibius exemplaris</name>
    <name type="common">Freshwater tardigrade</name>
    <dbReference type="NCBI Taxonomy" id="2072580"/>
    <lineage>
        <taxon>Eukaryota</taxon>
        <taxon>Metazoa</taxon>
        <taxon>Ecdysozoa</taxon>
        <taxon>Tardigrada</taxon>
        <taxon>Eutardigrada</taxon>
        <taxon>Parachela</taxon>
        <taxon>Hypsibioidea</taxon>
        <taxon>Hypsibiidae</taxon>
        <taxon>Hypsibius</taxon>
    </lineage>
</organism>
<evidence type="ECO:0000256" key="4">
    <source>
        <dbReference type="ARBA" id="ARBA00022692"/>
    </source>
</evidence>
<comment type="similarity">
    <text evidence="3">Belongs to the glycosyltransferase 2 family. GalNAc-T subfamily.</text>
</comment>
<dbReference type="GO" id="GO:0006493">
    <property type="term" value="P:protein O-linked glycosylation"/>
    <property type="evidence" value="ECO:0007669"/>
    <property type="project" value="TreeGrafter"/>
</dbReference>
<dbReference type="InterPro" id="IPR035992">
    <property type="entry name" value="Ricin_B-like_lectins"/>
</dbReference>
<dbReference type="EMBL" id="MTYJ01000009">
    <property type="protein sequence ID" value="OQV23921.1"/>
    <property type="molecule type" value="Genomic_DNA"/>
</dbReference>
<protein>
    <submittedName>
        <fullName evidence="15">Polypeptide N-acetylgalactosaminyltransferase 11</fullName>
    </submittedName>
</protein>
<evidence type="ECO:0000259" key="14">
    <source>
        <dbReference type="PROSITE" id="PS50195"/>
    </source>
</evidence>
<keyword evidence="5" id="KW-0430">Lectin</keyword>
<evidence type="ECO:0000256" key="6">
    <source>
        <dbReference type="ARBA" id="ARBA00022968"/>
    </source>
</evidence>
<dbReference type="InterPro" id="IPR036871">
    <property type="entry name" value="PX_dom_sf"/>
</dbReference>
<evidence type="ECO:0000256" key="3">
    <source>
        <dbReference type="ARBA" id="ARBA00005680"/>
    </source>
</evidence>
<accession>A0A1W0X9I6</accession>
<dbReference type="Gene3D" id="3.90.550.10">
    <property type="entry name" value="Spore Coat Polysaccharide Biosynthesis Protein SpsA, Chain A"/>
    <property type="match status" value="1"/>
</dbReference>
<dbReference type="GO" id="GO:0030246">
    <property type="term" value="F:carbohydrate binding"/>
    <property type="evidence" value="ECO:0007669"/>
    <property type="project" value="UniProtKB-KW"/>
</dbReference>
<evidence type="ECO:0000256" key="9">
    <source>
        <dbReference type="ARBA" id="ARBA00023136"/>
    </source>
</evidence>
<dbReference type="CDD" id="cd02510">
    <property type="entry name" value="pp-GalNAc-T"/>
    <property type="match status" value="1"/>
</dbReference>
<evidence type="ECO:0000313" key="16">
    <source>
        <dbReference type="Proteomes" id="UP000192578"/>
    </source>
</evidence>
<comment type="subcellular location">
    <subcellularLocation>
        <location evidence="2">Golgi apparatus membrane</location>
        <topology evidence="2">Single-pass type II membrane protein</topology>
    </subcellularLocation>
</comment>
<dbReference type="PANTHER" id="PTHR11675">
    <property type="entry name" value="N-ACETYLGALACTOSAMINYLTRANSFERASE"/>
    <property type="match status" value="1"/>
</dbReference>
<comment type="caution">
    <text evidence="15">The sequence shown here is derived from an EMBL/GenBank/DDBJ whole genome shotgun (WGS) entry which is preliminary data.</text>
</comment>
<dbReference type="InterPro" id="IPR045885">
    <property type="entry name" value="GalNAc-T"/>
</dbReference>
<dbReference type="GO" id="GO:0004653">
    <property type="term" value="F:polypeptide N-acetylgalactosaminyltransferase activity"/>
    <property type="evidence" value="ECO:0007669"/>
    <property type="project" value="TreeGrafter"/>
</dbReference>
<dbReference type="PANTHER" id="PTHR11675:SF63">
    <property type="entry name" value="POLYPEPTIDE N-ACETYLGALACTOSAMINYLTRANSFERASE"/>
    <property type="match status" value="1"/>
</dbReference>
<dbReference type="GO" id="GO:0000139">
    <property type="term" value="C:Golgi membrane"/>
    <property type="evidence" value="ECO:0007669"/>
    <property type="project" value="UniProtKB-SubCell"/>
</dbReference>
<evidence type="ECO:0000256" key="7">
    <source>
        <dbReference type="ARBA" id="ARBA00022989"/>
    </source>
</evidence>
<dbReference type="InterPro" id="IPR001173">
    <property type="entry name" value="Glyco_trans_2-like"/>
</dbReference>
<evidence type="ECO:0000313" key="15">
    <source>
        <dbReference type="EMBL" id="OQV23921.1"/>
    </source>
</evidence>
<dbReference type="Pfam" id="PF00535">
    <property type="entry name" value="Glycos_transf_2"/>
    <property type="match status" value="1"/>
</dbReference>
<dbReference type="FunFam" id="3.90.550.10:FF:000053">
    <property type="entry name" value="Polypeptide N-acetylgalactosaminyltransferase"/>
    <property type="match status" value="1"/>
</dbReference>
<evidence type="ECO:0000256" key="8">
    <source>
        <dbReference type="ARBA" id="ARBA00023034"/>
    </source>
</evidence>
<dbReference type="GO" id="GO:0035091">
    <property type="term" value="F:phosphatidylinositol binding"/>
    <property type="evidence" value="ECO:0007669"/>
    <property type="project" value="InterPro"/>
</dbReference>
<evidence type="ECO:0000256" key="2">
    <source>
        <dbReference type="ARBA" id="ARBA00004323"/>
    </source>
</evidence>
<dbReference type="SUPFAM" id="SSF53448">
    <property type="entry name" value="Nucleotide-diphospho-sugar transferases"/>
    <property type="match status" value="1"/>
</dbReference>
<dbReference type="Pfam" id="PF00787">
    <property type="entry name" value="PX"/>
    <property type="match status" value="1"/>
</dbReference>
<dbReference type="AlphaFoldDB" id="A0A1W0X9I6"/>
<comment type="cofactor">
    <cofactor evidence="1">
        <name>Mn(2+)</name>
        <dbReference type="ChEBI" id="CHEBI:29035"/>
    </cofactor>
</comment>
<evidence type="ECO:0000256" key="5">
    <source>
        <dbReference type="ARBA" id="ARBA00022734"/>
    </source>
</evidence>
<evidence type="ECO:0000256" key="10">
    <source>
        <dbReference type="ARBA" id="ARBA00023157"/>
    </source>
</evidence>
<keyword evidence="10" id="KW-1015">Disulfide bond</keyword>
<evidence type="ECO:0000256" key="11">
    <source>
        <dbReference type="ARBA" id="ARBA00023180"/>
    </source>
</evidence>
<reference evidence="16" key="1">
    <citation type="submission" date="2017-01" db="EMBL/GenBank/DDBJ databases">
        <title>Comparative genomics of anhydrobiosis in the tardigrade Hypsibius dujardini.</title>
        <authorList>
            <person name="Yoshida Y."/>
            <person name="Koutsovoulos G."/>
            <person name="Laetsch D."/>
            <person name="Stevens L."/>
            <person name="Kumar S."/>
            <person name="Horikawa D."/>
            <person name="Ishino K."/>
            <person name="Komine S."/>
            <person name="Tomita M."/>
            <person name="Blaxter M."/>
            <person name="Arakawa K."/>
        </authorList>
    </citation>
    <scope>NUCLEOTIDE SEQUENCE [LARGE SCALE GENOMIC DNA]</scope>
    <source>
        <strain evidence="16">Z151</strain>
    </source>
</reference>
<dbReference type="PROSITE" id="PS50195">
    <property type="entry name" value="PX"/>
    <property type="match status" value="1"/>
</dbReference>
<dbReference type="PROSITE" id="PS50231">
    <property type="entry name" value="RICIN_B_LECTIN"/>
    <property type="match status" value="1"/>
</dbReference>
<keyword evidence="7 13" id="KW-1133">Transmembrane helix</keyword>
<keyword evidence="4 13" id="KW-0812">Transmembrane</keyword>
<sequence length="1001" mass="111619">MGAMMRAKRRTDRVRPEYSAILFCDHFLSSSATTFCPLLRRLSVLFCYDFLSSSATTFCPLLRRLFRKPTDFPRRSTSIMAEGMYLVLAVWTGMVAVALARPGPQQAPVQLNAGCRESALFQCVGPVISFVMSQDGQRISKVRKSGGLTEQDFAKVCRITQGTGGCMDRWIDKCLPAEQTDLRTLSQGSVEILAFCNETGSFAKFNTLTQCAEKMNETHKACGEKLRALMPAMTMSAGSPKALMNRENLQRDVCCNIKKYNSCFNKPELETICGTEAKDLTDKFIDRILTSYKCTDAVIASCPTMRLQFQRTIKFAGASLFIWLIFILKIYFLDVPSEQFSISADALIENGADGNYILPTDLSQQERKQKKWKEFNPARKHKDLGENLKTANLHAKKKFAAVESIETDDALGRDALLGMILSDDDAAAFRENEKHDFNVFLSNKIRLDRNVPDVRPPGCAEKSYPGREEKVSVIICFHNEAASALLRTVQSIVTRSSAGLIEEILLIDDASDLEDLGESLLARLRAITLVARVVRQQVRNGLIRSRIRGAREAIGAVLIFLDSHCEVNVGWLEPLLFEIALDRTAVACPVIDLIHAETLEYSASPTVRGGFNWGLHFRWDSLPSKVPSKTEPYTTPAMAGGLFAVERMRFIEIGEYDEAMDIWGGENIEFSLRVWMCGGSIKIVPCSRVGHIFRSQRPYGNDGKGDTQLTNSVRLAHTWLDGGHITKFFDARPEARLIQPGDLSQRLSIKKRLGCHSFQWYLDNVYPEATQNTTFSRVDAGGASRFTHKFKLRHLASEMCLNTNYQSKNDRATVTDCDSKGKRLTLYEPGDSSRAVVLGKKLCLDGGGECADSAGGGSVAVCAAKCHFNGGSQAWIYSKTKQSTLILNLYREVSGHIEYVVRLFVPHIESQAWRISKRYNDFATLHASLEAFGLFAELPPKRAFGNKEREFVAERQSGLQTYLSSVISNPFLLTSKAVKQFLHPGSRMTDIAGRAHGMYYG</sequence>
<keyword evidence="11" id="KW-0325">Glycoprotein</keyword>
<dbReference type="SUPFAM" id="SSF50370">
    <property type="entry name" value="Ricin B-like lectins"/>
    <property type="match status" value="1"/>
</dbReference>
<name>A0A1W0X9I6_HYPEX</name>
<dbReference type="SMART" id="SM00312">
    <property type="entry name" value="PX"/>
    <property type="match status" value="1"/>
</dbReference>
<feature type="transmembrane region" description="Helical" evidence="13">
    <location>
        <begin position="83"/>
        <end position="99"/>
    </location>
</feature>
<keyword evidence="12" id="KW-0464">Manganese</keyword>
<feature type="domain" description="PX" evidence="14">
    <location>
        <begin position="877"/>
        <end position="989"/>
    </location>
</feature>
<dbReference type="SUPFAM" id="SSF64268">
    <property type="entry name" value="PX domain"/>
    <property type="match status" value="1"/>
</dbReference>
<keyword evidence="16" id="KW-1185">Reference proteome</keyword>
<dbReference type="GO" id="GO:0008593">
    <property type="term" value="P:regulation of Notch signaling pathway"/>
    <property type="evidence" value="ECO:0007669"/>
    <property type="project" value="TreeGrafter"/>
</dbReference>
<evidence type="ECO:0000256" key="1">
    <source>
        <dbReference type="ARBA" id="ARBA00001936"/>
    </source>
</evidence>
<dbReference type="Proteomes" id="UP000192578">
    <property type="component" value="Unassembled WGS sequence"/>
</dbReference>
<dbReference type="GO" id="GO:0005112">
    <property type="term" value="F:Notch binding"/>
    <property type="evidence" value="ECO:0007669"/>
    <property type="project" value="TreeGrafter"/>
</dbReference>
<dbReference type="OrthoDB" id="5988548at2759"/>
<gene>
    <name evidence="15" type="ORF">BV898_02269</name>
</gene>
<evidence type="ECO:0000256" key="13">
    <source>
        <dbReference type="SAM" id="Phobius"/>
    </source>
</evidence>
<dbReference type="InterPro" id="IPR000772">
    <property type="entry name" value="Ricin_B_lectin"/>
</dbReference>
<keyword evidence="6" id="KW-0735">Signal-anchor</keyword>
<dbReference type="Pfam" id="PF00652">
    <property type="entry name" value="Ricin_B_lectin"/>
    <property type="match status" value="1"/>
</dbReference>